<dbReference type="Gene3D" id="3.40.50.920">
    <property type="match status" value="1"/>
</dbReference>
<comment type="caution">
    <text evidence="5">The sequence shown here is derived from an EMBL/GenBank/DDBJ whole genome shotgun (WGS) entry which is preliminary data.</text>
</comment>
<dbReference type="InterPro" id="IPR005475">
    <property type="entry name" value="Transketolase-like_Pyr-bd"/>
</dbReference>
<proteinExistence type="predicted"/>
<accession>A0A2W5UD73</accession>
<dbReference type="FunFam" id="3.40.50.920:FF:000001">
    <property type="entry name" value="Pyruvate dehydrogenase E1 beta subunit"/>
    <property type="match status" value="1"/>
</dbReference>
<name>A0A2W5UD73_CERSP</name>
<keyword evidence="2" id="KW-0560">Oxidoreductase</keyword>
<dbReference type="EMBL" id="QFQS01000005">
    <property type="protein sequence ID" value="PZQ95940.1"/>
    <property type="molecule type" value="Genomic_DNA"/>
</dbReference>
<sequence length="331" mass="35684">MALQELTYRDALRQALIDAMTENPDVIILGEEVGRYGGAYAVTKDLIKQFGAERVIDTPISEPAIVGTAVGAAMAGLRPVAELMYVDFIGMTMDQLANQAAKIRYMFGGQIGVPMVLRTQGGTGRSAGAQHSQSLEAYVMHTPGLRLAMPATVADAYHLLRMALTKPDPVVFIEHKALYTMKDTVDLDAPVPEWGKAAVRREGRDLVIVTYSRQVHYVMEAAKKLSAQGIEATVIDLRTLNPLDFETIRAEVEKTGRAMVVSEGVMTAGVAAELAARITEECFDFLENPIVRVAGEDIPISVSTVLETGSVPGPQLIVDTALKLVSTRVAA</sequence>
<evidence type="ECO:0000256" key="3">
    <source>
        <dbReference type="ARBA" id="ARBA00023052"/>
    </source>
</evidence>
<feature type="domain" description="Transketolase-like pyrimidine-binding" evidence="4">
    <location>
        <begin position="6"/>
        <end position="181"/>
    </location>
</feature>
<gene>
    <name evidence="5" type="ORF">DI533_18105</name>
</gene>
<dbReference type="PANTHER" id="PTHR43257">
    <property type="entry name" value="PYRUVATE DEHYDROGENASE E1 COMPONENT BETA SUBUNIT"/>
    <property type="match status" value="1"/>
</dbReference>
<dbReference type="FunFam" id="3.40.50.970:FF:000001">
    <property type="entry name" value="Pyruvate dehydrogenase E1 beta subunit"/>
    <property type="match status" value="1"/>
</dbReference>
<dbReference type="GO" id="GO:0016491">
    <property type="term" value="F:oxidoreductase activity"/>
    <property type="evidence" value="ECO:0007669"/>
    <property type="project" value="UniProtKB-KW"/>
</dbReference>
<evidence type="ECO:0000256" key="2">
    <source>
        <dbReference type="ARBA" id="ARBA00023002"/>
    </source>
</evidence>
<dbReference type="AlphaFoldDB" id="A0A2W5UD73"/>
<dbReference type="InterPro" id="IPR033248">
    <property type="entry name" value="Transketolase_C"/>
</dbReference>
<comment type="cofactor">
    <cofactor evidence="1">
        <name>thiamine diphosphate</name>
        <dbReference type="ChEBI" id="CHEBI:58937"/>
    </cofactor>
</comment>
<dbReference type="Pfam" id="PF02780">
    <property type="entry name" value="Transketolase_C"/>
    <property type="match status" value="1"/>
</dbReference>
<dbReference type="Gene3D" id="3.40.50.970">
    <property type="match status" value="1"/>
</dbReference>
<organism evidence="5 6">
    <name type="scientific">Cereibacter sphaeroides</name>
    <name type="common">Rhodobacter sphaeroides</name>
    <dbReference type="NCBI Taxonomy" id="1063"/>
    <lineage>
        <taxon>Bacteria</taxon>
        <taxon>Pseudomonadati</taxon>
        <taxon>Pseudomonadota</taxon>
        <taxon>Alphaproteobacteria</taxon>
        <taxon>Rhodobacterales</taxon>
        <taxon>Paracoccaceae</taxon>
        <taxon>Cereibacter</taxon>
    </lineage>
</organism>
<dbReference type="SMART" id="SM00861">
    <property type="entry name" value="Transket_pyr"/>
    <property type="match status" value="1"/>
</dbReference>
<protein>
    <submittedName>
        <fullName evidence="5">Alpha-ketoacid dehydrogenase subunit beta</fullName>
    </submittedName>
</protein>
<dbReference type="Proteomes" id="UP000248975">
    <property type="component" value="Unassembled WGS sequence"/>
</dbReference>
<dbReference type="NCBIfam" id="NF006667">
    <property type="entry name" value="PRK09212.1"/>
    <property type="match status" value="1"/>
</dbReference>
<dbReference type="SUPFAM" id="SSF52922">
    <property type="entry name" value="TK C-terminal domain-like"/>
    <property type="match status" value="1"/>
</dbReference>
<evidence type="ECO:0000313" key="5">
    <source>
        <dbReference type="EMBL" id="PZQ95940.1"/>
    </source>
</evidence>
<keyword evidence="3" id="KW-0786">Thiamine pyrophosphate</keyword>
<reference evidence="5 6" key="1">
    <citation type="submission" date="2017-08" db="EMBL/GenBank/DDBJ databases">
        <title>Infants hospitalized years apart are colonized by the same room-sourced microbial strains.</title>
        <authorList>
            <person name="Brooks B."/>
            <person name="Olm M.R."/>
            <person name="Firek B.A."/>
            <person name="Baker R."/>
            <person name="Thomas B.C."/>
            <person name="Morowitz M.J."/>
            <person name="Banfield J.F."/>
        </authorList>
    </citation>
    <scope>NUCLEOTIDE SEQUENCE [LARGE SCALE GENOMIC DNA]</scope>
    <source>
        <strain evidence="5">S2_003_000_R2_11</strain>
    </source>
</reference>
<dbReference type="Pfam" id="PF02779">
    <property type="entry name" value="Transket_pyr"/>
    <property type="match status" value="1"/>
</dbReference>
<evidence type="ECO:0000259" key="4">
    <source>
        <dbReference type="SMART" id="SM00861"/>
    </source>
</evidence>
<dbReference type="SUPFAM" id="SSF52518">
    <property type="entry name" value="Thiamin diphosphate-binding fold (THDP-binding)"/>
    <property type="match status" value="1"/>
</dbReference>
<dbReference type="PANTHER" id="PTHR43257:SF2">
    <property type="entry name" value="PYRUVATE DEHYDROGENASE E1 COMPONENT SUBUNIT BETA"/>
    <property type="match status" value="1"/>
</dbReference>
<dbReference type="InterPro" id="IPR029061">
    <property type="entry name" value="THDP-binding"/>
</dbReference>
<evidence type="ECO:0000313" key="6">
    <source>
        <dbReference type="Proteomes" id="UP000248975"/>
    </source>
</evidence>
<evidence type="ECO:0000256" key="1">
    <source>
        <dbReference type="ARBA" id="ARBA00001964"/>
    </source>
</evidence>
<dbReference type="InterPro" id="IPR009014">
    <property type="entry name" value="Transketo_C/PFOR_II"/>
</dbReference>
<dbReference type="CDD" id="cd07036">
    <property type="entry name" value="TPP_PYR_E1-PDHc-beta_like"/>
    <property type="match status" value="1"/>
</dbReference>